<reference evidence="5 6" key="1">
    <citation type="submission" date="2011-09" db="EMBL/GenBank/DDBJ databases">
        <title>Complete sequence of plasmid of Thioflavicoccus mobilis 8321.</title>
        <authorList>
            <consortium name="US DOE Joint Genome Institute"/>
            <person name="Lucas S."/>
            <person name="Han J."/>
            <person name="Lapidus A."/>
            <person name="Cheng J.-F."/>
            <person name="Goodwin L."/>
            <person name="Pitluck S."/>
            <person name="Peters L."/>
            <person name="Ovchinnikova G."/>
            <person name="Lu M."/>
            <person name="Detter J.C."/>
            <person name="Han C."/>
            <person name="Tapia R."/>
            <person name="Land M."/>
            <person name="Hauser L."/>
            <person name="Kyrpides N."/>
            <person name="Ivanova N."/>
            <person name="Pagani I."/>
            <person name="Vogl K."/>
            <person name="Liu Z."/>
            <person name="Imhoff J."/>
            <person name="Thiel V."/>
            <person name="Frigaard N.-U."/>
            <person name="Bryant D."/>
            <person name="Woyke T."/>
        </authorList>
    </citation>
    <scope>NUCLEOTIDE SEQUENCE [LARGE SCALE GENOMIC DNA]</scope>
    <source>
        <strain evidence="5 6">8321</strain>
        <plasmid evidence="6">Plasmid pTHIMO01</plasmid>
    </source>
</reference>
<dbReference type="SMART" id="SM00342">
    <property type="entry name" value="HTH_ARAC"/>
    <property type="match status" value="1"/>
</dbReference>
<dbReference type="GO" id="GO:0003700">
    <property type="term" value="F:DNA-binding transcription factor activity"/>
    <property type="evidence" value="ECO:0007669"/>
    <property type="project" value="InterPro"/>
</dbReference>
<keyword evidence="3" id="KW-0804">Transcription</keyword>
<keyword evidence="2 5" id="KW-0238">DNA-binding</keyword>
<evidence type="ECO:0000256" key="2">
    <source>
        <dbReference type="ARBA" id="ARBA00023125"/>
    </source>
</evidence>
<dbReference type="Pfam" id="PF12625">
    <property type="entry name" value="Arabinose_bd"/>
    <property type="match status" value="1"/>
</dbReference>
<keyword evidence="6" id="KW-1185">Reference proteome</keyword>
<dbReference type="Pfam" id="PF12833">
    <property type="entry name" value="HTH_18"/>
    <property type="match status" value="1"/>
</dbReference>
<dbReference type="EMBL" id="CP003052">
    <property type="protein sequence ID" value="AGA92401.1"/>
    <property type="molecule type" value="Genomic_DNA"/>
</dbReference>
<dbReference type="AlphaFoldDB" id="L0H2E7"/>
<protein>
    <submittedName>
        <fullName evidence="5">DNA-binding domain-containing protein, AraC-type</fullName>
    </submittedName>
</protein>
<dbReference type="InterPro" id="IPR032687">
    <property type="entry name" value="AraC-type_N"/>
</dbReference>
<feature type="domain" description="HTH araC/xylS-type" evidence="4">
    <location>
        <begin position="230"/>
        <end position="328"/>
    </location>
</feature>
<dbReference type="PANTHER" id="PTHR47894">
    <property type="entry name" value="HTH-TYPE TRANSCRIPTIONAL REGULATOR GADX"/>
    <property type="match status" value="1"/>
</dbReference>
<organism evidence="5 6">
    <name type="scientific">Thioflavicoccus mobilis 8321</name>
    <dbReference type="NCBI Taxonomy" id="765912"/>
    <lineage>
        <taxon>Bacteria</taxon>
        <taxon>Pseudomonadati</taxon>
        <taxon>Pseudomonadota</taxon>
        <taxon>Gammaproteobacteria</taxon>
        <taxon>Chromatiales</taxon>
        <taxon>Chromatiaceae</taxon>
        <taxon>Thioflavicoccus</taxon>
    </lineage>
</organism>
<dbReference type="PROSITE" id="PS01124">
    <property type="entry name" value="HTH_ARAC_FAMILY_2"/>
    <property type="match status" value="1"/>
</dbReference>
<keyword evidence="5" id="KW-0614">Plasmid</keyword>
<dbReference type="Gene3D" id="1.10.10.60">
    <property type="entry name" value="Homeodomain-like"/>
    <property type="match status" value="1"/>
</dbReference>
<evidence type="ECO:0000256" key="1">
    <source>
        <dbReference type="ARBA" id="ARBA00023015"/>
    </source>
</evidence>
<sequence>MSSTILATAGRIVHRLIERVGLEADAMFLSAGLDPQKLNDPQARYPLERSRQLLHQVNEQIQDPCWGLAAGELWRPTDFHALGYAYLASGTLESALKRMERYFRIVIQGWSVQSSIRDDDFCMTHLIPTDMADLPANHDARLSISLRMCREIYGQEFRFREVRLAHPWQACGYEDFFGCPVRYDADYTGFTIPIDVVRRPLPAKNRDLARANDRILQDLDRRLLDGSMLGRVKNAILDSLPDGKPSAQGIARKLAVSPRTLQRKLQEEGTTFQAVLDGVRKELAEDYLRSGEYDLQTITYLTGFANPPAFSRAFKKWTGRSPSEERESQNYS</sequence>
<proteinExistence type="predicted"/>
<dbReference type="HOGENOM" id="CLU_047522_1_1_6"/>
<dbReference type="PANTHER" id="PTHR47894:SF1">
    <property type="entry name" value="HTH-TYPE TRANSCRIPTIONAL REGULATOR VQSM"/>
    <property type="match status" value="1"/>
</dbReference>
<dbReference type="GO" id="GO:0005829">
    <property type="term" value="C:cytosol"/>
    <property type="evidence" value="ECO:0007669"/>
    <property type="project" value="TreeGrafter"/>
</dbReference>
<dbReference type="InterPro" id="IPR009057">
    <property type="entry name" value="Homeodomain-like_sf"/>
</dbReference>
<name>L0H2E7_9GAMM</name>
<dbReference type="Proteomes" id="UP000010816">
    <property type="component" value="Plasmid pTHIMO01"/>
</dbReference>
<dbReference type="PATRIC" id="fig|765912.4.peg.3669"/>
<keyword evidence="1" id="KW-0805">Transcription regulation</keyword>
<evidence type="ECO:0000259" key="4">
    <source>
        <dbReference type="PROSITE" id="PS01124"/>
    </source>
</evidence>
<dbReference type="SUPFAM" id="SSF46689">
    <property type="entry name" value="Homeodomain-like"/>
    <property type="match status" value="1"/>
</dbReference>
<accession>L0H2E7</accession>
<evidence type="ECO:0000256" key="3">
    <source>
        <dbReference type="ARBA" id="ARBA00023163"/>
    </source>
</evidence>
<evidence type="ECO:0000313" key="6">
    <source>
        <dbReference type="Proteomes" id="UP000010816"/>
    </source>
</evidence>
<dbReference type="GO" id="GO:0000976">
    <property type="term" value="F:transcription cis-regulatory region binding"/>
    <property type="evidence" value="ECO:0007669"/>
    <property type="project" value="TreeGrafter"/>
</dbReference>
<gene>
    <name evidence="5" type="ORF">Thimo_3749</name>
</gene>
<evidence type="ECO:0000313" key="5">
    <source>
        <dbReference type="EMBL" id="AGA92401.1"/>
    </source>
</evidence>
<geneLocation type="plasmid" evidence="5 6">
    <name>pTHIMO01</name>
</geneLocation>
<dbReference type="KEGG" id="tmb:Thimo_3749"/>
<dbReference type="InterPro" id="IPR018060">
    <property type="entry name" value="HTH_AraC"/>
</dbReference>